<gene>
    <name evidence="1" type="ORF">AVDCRST_MAG81-4793</name>
</gene>
<name>A0A6J4VX63_9CYAN</name>
<organism evidence="1">
    <name type="scientific">uncultured Synechococcales cyanobacterium</name>
    <dbReference type="NCBI Taxonomy" id="1936017"/>
    <lineage>
        <taxon>Bacteria</taxon>
        <taxon>Bacillati</taxon>
        <taxon>Cyanobacteriota</taxon>
        <taxon>Cyanophyceae</taxon>
        <taxon>Synechococcales</taxon>
        <taxon>environmental samples</taxon>
    </lineage>
</organism>
<dbReference type="EMBL" id="CADCWO010000230">
    <property type="protein sequence ID" value="CAA9588613.1"/>
    <property type="molecule type" value="Genomic_DNA"/>
</dbReference>
<proteinExistence type="predicted"/>
<reference evidence="1" key="1">
    <citation type="submission" date="2020-02" db="EMBL/GenBank/DDBJ databases">
        <authorList>
            <person name="Meier V. D."/>
        </authorList>
    </citation>
    <scope>NUCLEOTIDE SEQUENCE</scope>
    <source>
        <strain evidence="1">AVDCRST_MAG81</strain>
    </source>
</reference>
<evidence type="ECO:0000313" key="1">
    <source>
        <dbReference type="EMBL" id="CAA9588613.1"/>
    </source>
</evidence>
<dbReference type="AlphaFoldDB" id="A0A6J4VX63"/>
<sequence length="34" mass="4025">MAHEFLHFQALSELRMKELNEVLVQFSGIDKSYL</sequence>
<protein>
    <submittedName>
        <fullName evidence="1">Uncharacterized protein</fullName>
    </submittedName>
</protein>
<accession>A0A6J4VX63</accession>